<dbReference type="InterPro" id="IPR029072">
    <property type="entry name" value="YebC-like"/>
</dbReference>
<accession>A0A0G0PEB1</accession>
<feature type="domain" description="TACO1/YebC-like second and third" evidence="4">
    <location>
        <begin position="80"/>
        <end position="132"/>
    </location>
</feature>
<comment type="similarity">
    <text evidence="1">Belongs to the TACO1 family.</text>
</comment>
<evidence type="ECO:0000256" key="2">
    <source>
        <dbReference type="ARBA" id="ARBA00023015"/>
    </source>
</evidence>
<keyword evidence="3" id="KW-0804">Transcription</keyword>
<keyword evidence="2" id="KW-0805">Transcription regulation</keyword>
<dbReference type="GO" id="GO:0005737">
    <property type="term" value="C:cytoplasm"/>
    <property type="evidence" value="ECO:0007669"/>
    <property type="project" value="UniProtKB-ARBA"/>
</dbReference>
<evidence type="ECO:0000313" key="7">
    <source>
        <dbReference type="Proteomes" id="UP000034764"/>
    </source>
</evidence>
<dbReference type="Gene3D" id="1.10.10.200">
    <property type="match status" value="1"/>
</dbReference>
<dbReference type="InterPro" id="IPR049083">
    <property type="entry name" value="TACO1_YebC_N"/>
</dbReference>
<dbReference type="Pfam" id="PF01709">
    <property type="entry name" value="Transcrip_reg"/>
    <property type="match status" value="1"/>
</dbReference>
<dbReference type="InterPro" id="IPR026564">
    <property type="entry name" value="Transcrip_reg_TACO1-like_dom3"/>
</dbReference>
<feature type="domain" description="TACO1/YebC-like N-terminal" evidence="5">
    <location>
        <begin position="5"/>
        <end position="73"/>
    </location>
</feature>
<evidence type="ECO:0000313" key="6">
    <source>
        <dbReference type="EMBL" id="KKR23506.1"/>
    </source>
</evidence>
<dbReference type="Pfam" id="PF20772">
    <property type="entry name" value="TACO1_YebC_N"/>
    <property type="match status" value="1"/>
</dbReference>
<dbReference type="InterPro" id="IPR017856">
    <property type="entry name" value="Integrase-like_N"/>
</dbReference>
<reference evidence="6 7" key="1">
    <citation type="journal article" date="2015" name="Nature">
        <title>rRNA introns, odd ribosomes, and small enigmatic genomes across a large radiation of phyla.</title>
        <authorList>
            <person name="Brown C.T."/>
            <person name="Hug L.A."/>
            <person name="Thomas B.C."/>
            <person name="Sharon I."/>
            <person name="Castelle C.J."/>
            <person name="Singh A."/>
            <person name="Wilkins M.J."/>
            <person name="Williams K.H."/>
            <person name="Banfield J.F."/>
        </authorList>
    </citation>
    <scope>NUCLEOTIDE SEQUENCE [LARGE SCALE GENOMIC DNA]</scope>
</reference>
<sequence>MSGHSKWSQIKHKKAITDKKKGQVFSRLSKLITIAAKNGSDPDKNQNLSQIIIRARAENVPKNTIERAIKKAGEKDATELEEIVIEALAQGGVAIKIRAITDNRNRTIAELRKILGDHQLKMVPPGSIDWMFLADKTEISDIATVTKIEALFNILDEHADIEDILDNIK</sequence>
<dbReference type="SUPFAM" id="SSF75625">
    <property type="entry name" value="YebC-like"/>
    <property type="match status" value="1"/>
</dbReference>
<dbReference type="PANTHER" id="PTHR12532:SF0">
    <property type="entry name" value="TRANSLATIONAL ACTIVATOR OF CYTOCHROME C OXIDASE 1"/>
    <property type="match status" value="1"/>
</dbReference>
<evidence type="ECO:0000259" key="5">
    <source>
        <dbReference type="Pfam" id="PF20772"/>
    </source>
</evidence>
<dbReference type="InterPro" id="IPR048300">
    <property type="entry name" value="TACO1_YebC-like_2nd/3rd_dom"/>
</dbReference>
<name>A0A0G0PEB1_9BACT</name>
<evidence type="ECO:0000259" key="4">
    <source>
        <dbReference type="Pfam" id="PF01709"/>
    </source>
</evidence>
<evidence type="ECO:0000256" key="1">
    <source>
        <dbReference type="ARBA" id="ARBA00008724"/>
    </source>
</evidence>
<dbReference type="AlphaFoldDB" id="A0A0G0PEB1"/>
<organism evidence="6 7">
    <name type="scientific">Candidatus Yanofskybacteria bacterium GW2011_GWD2_39_48</name>
    <dbReference type="NCBI Taxonomy" id="1619031"/>
    <lineage>
        <taxon>Bacteria</taxon>
        <taxon>Candidatus Yanofskyibacteriota</taxon>
    </lineage>
</organism>
<proteinExistence type="inferred from homology"/>
<dbReference type="Gene3D" id="3.30.70.980">
    <property type="match status" value="1"/>
</dbReference>
<dbReference type="PANTHER" id="PTHR12532">
    <property type="entry name" value="TRANSLATIONAL ACTIVATOR OF CYTOCHROME C OXIDASE 1"/>
    <property type="match status" value="1"/>
</dbReference>
<protein>
    <recommendedName>
        <fullName evidence="8">Transcriptional regulator</fullName>
    </recommendedName>
</protein>
<evidence type="ECO:0000256" key="3">
    <source>
        <dbReference type="ARBA" id="ARBA00023163"/>
    </source>
</evidence>
<dbReference type="FunFam" id="1.10.10.200:FF:000002">
    <property type="entry name" value="Probable transcriptional regulatory protein CLM62_37755"/>
    <property type="match status" value="1"/>
</dbReference>
<dbReference type="InterPro" id="IPR002876">
    <property type="entry name" value="Transcrip_reg_TACO1-like"/>
</dbReference>
<dbReference type="Proteomes" id="UP000034764">
    <property type="component" value="Unassembled WGS sequence"/>
</dbReference>
<evidence type="ECO:0008006" key="8">
    <source>
        <dbReference type="Google" id="ProtNLM"/>
    </source>
</evidence>
<dbReference type="EMBL" id="LBXD01000016">
    <property type="protein sequence ID" value="KKR23506.1"/>
    <property type="molecule type" value="Genomic_DNA"/>
</dbReference>
<comment type="caution">
    <text evidence="6">The sequence shown here is derived from an EMBL/GenBank/DDBJ whole genome shotgun (WGS) entry which is preliminary data.</text>
</comment>
<gene>
    <name evidence="6" type="ORF">UT53_C0016G0006</name>
</gene>